<comment type="caution">
    <text evidence="1">The sequence shown here is derived from an EMBL/GenBank/DDBJ whole genome shotgun (WGS) entry which is preliminary data.</text>
</comment>
<evidence type="ECO:0000313" key="2">
    <source>
        <dbReference type="Proteomes" id="UP000265515"/>
    </source>
</evidence>
<reference evidence="1 2" key="1">
    <citation type="journal article" date="2018" name="Cell">
        <title>The Chara Genome: Secondary Complexity and Implications for Plant Terrestrialization.</title>
        <authorList>
            <person name="Nishiyama T."/>
            <person name="Sakayama H."/>
            <person name="Vries J.D."/>
            <person name="Buschmann H."/>
            <person name="Saint-Marcoux D."/>
            <person name="Ullrich K.K."/>
            <person name="Haas F.B."/>
            <person name="Vanderstraeten L."/>
            <person name="Becker D."/>
            <person name="Lang D."/>
            <person name="Vosolsobe S."/>
            <person name="Rombauts S."/>
            <person name="Wilhelmsson P.K.I."/>
            <person name="Janitza P."/>
            <person name="Kern R."/>
            <person name="Heyl A."/>
            <person name="Rumpler F."/>
            <person name="Villalobos L.I.A.C."/>
            <person name="Clay J.M."/>
            <person name="Skokan R."/>
            <person name="Toyoda A."/>
            <person name="Suzuki Y."/>
            <person name="Kagoshima H."/>
            <person name="Schijlen E."/>
            <person name="Tajeshwar N."/>
            <person name="Catarino B."/>
            <person name="Hetherington A.J."/>
            <person name="Saltykova A."/>
            <person name="Bonnot C."/>
            <person name="Breuninger H."/>
            <person name="Symeonidi A."/>
            <person name="Radhakrishnan G.V."/>
            <person name="Van Nieuwerburgh F."/>
            <person name="Deforce D."/>
            <person name="Chang C."/>
            <person name="Karol K.G."/>
            <person name="Hedrich R."/>
            <person name="Ulvskov P."/>
            <person name="Glockner G."/>
            <person name="Delwiche C.F."/>
            <person name="Petrasek J."/>
            <person name="Van de Peer Y."/>
            <person name="Friml J."/>
            <person name="Beilby M."/>
            <person name="Dolan L."/>
            <person name="Kohara Y."/>
            <person name="Sugano S."/>
            <person name="Fujiyama A."/>
            <person name="Delaux P.-M."/>
            <person name="Quint M."/>
            <person name="TheiBen G."/>
            <person name="Hagemann M."/>
            <person name="Harholt J."/>
            <person name="Dunand C."/>
            <person name="Zachgo S."/>
            <person name="Langdale J."/>
            <person name="Maumus F."/>
            <person name="Straeten D.V.D."/>
            <person name="Gould S.B."/>
            <person name="Rensing S.A."/>
        </authorList>
    </citation>
    <scope>NUCLEOTIDE SEQUENCE [LARGE SCALE GENOMIC DNA]</scope>
    <source>
        <strain evidence="1 2">S276</strain>
    </source>
</reference>
<dbReference type="Proteomes" id="UP000265515">
    <property type="component" value="Unassembled WGS sequence"/>
</dbReference>
<accession>A0A388KI94</accession>
<sequence length="72" mass="8259">MLKILKVKVLKVLKMLKILKVPKVFNLKMLNMIICKMLKVPLGTQRPDKNAQGAKNVKPGLCHSRWSRCSRC</sequence>
<evidence type="ECO:0000313" key="1">
    <source>
        <dbReference type="EMBL" id="GBG69772.1"/>
    </source>
</evidence>
<organism evidence="1 2">
    <name type="scientific">Chara braunii</name>
    <name type="common">Braun's stonewort</name>
    <dbReference type="NCBI Taxonomy" id="69332"/>
    <lineage>
        <taxon>Eukaryota</taxon>
        <taxon>Viridiplantae</taxon>
        <taxon>Streptophyta</taxon>
        <taxon>Charophyceae</taxon>
        <taxon>Charales</taxon>
        <taxon>Characeae</taxon>
        <taxon>Chara</taxon>
    </lineage>
</organism>
<proteinExistence type="predicted"/>
<dbReference type="EMBL" id="BFEA01000120">
    <property type="protein sequence ID" value="GBG69772.1"/>
    <property type="molecule type" value="Genomic_DNA"/>
</dbReference>
<dbReference type="AlphaFoldDB" id="A0A388KI94"/>
<dbReference type="Gramene" id="GBG69772">
    <property type="protein sequence ID" value="GBG69772"/>
    <property type="gene ID" value="CBR_g4603"/>
</dbReference>
<keyword evidence="2" id="KW-1185">Reference proteome</keyword>
<gene>
    <name evidence="1" type="ORF">CBR_g4603</name>
</gene>
<protein>
    <submittedName>
        <fullName evidence="1">Uncharacterized protein</fullName>
    </submittedName>
</protein>
<name>A0A388KI94_CHABU</name>